<accession>A0A5C6CU10</accession>
<evidence type="ECO:0000313" key="4">
    <source>
        <dbReference type="Proteomes" id="UP000318437"/>
    </source>
</evidence>
<feature type="signal peptide" evidence="1">
    <location>
        <begin position="1"/>
        <end position="22"/>
    </location>
</feature>
<comment type="caution">
    <text evidence="3">The sequence shown here is derived from an EMBL/GenBank/DDBJ whole genome shotgun (WGS) entry which is preliminary data.</text>
</comment>
<dbReference type="AlphaFoldDB" id="A0A5C6CU10"/>
<name>A0A5C6CU10_9BACT</name>
<dbReference type="PANTHER" id="PTHR23150">
    <property type="entry name" value="SULFATASE MODIFYING FACTOR 1, 2"/>
    <property type="match status" value="1"/>
</dbReference>
<dbReference type="PANTHER" id="PTHR23150:SF19">
    <property type="entry name" value="FORMYLGLYCINE-GENERATING ENZYME"/>
    <property type="match status" value="1"/>
</dbReference>
<dbReference type="EMBL" id="SJPS01000003">
    <property type="protein sequence ID" value="TWU27898.1"/>
    <property type="molecule type" value="Genomic_DNA"/>
</dbReference>
<keyword evidence="4" id="KW-1185">Reference proteome</keyword>
<evidence type="ECO:0000259" key="2">
    <source>
        <dbReference type="Pfam" id="PF03781"/>
    </source>
</evidence>
<organism evidence="3 4">
    <name type="scientific">Bythopirellula polymerisocia</name>
    <dbReference type="NCBI Taxonomy" id="2528003"/>
    <lineage>
        <taxon>Bacteria</taxon>
        <taxon>Pseudomonadati</taxon>
        <taxon>Planctomycetota</taxon>
        <taxon>Planctomycetia</taxon>
        <taxon>Pirellulales</taxon>
        <taxon>Lacipirellulaceae</taxon>
        <taxon>Bythopirellula</taxon>
    </lineage>
</organism>
<dbReference type="RefSeq" id="WP_197530648.1">
    <property type="nucleotide sequence ID" value="NZ_SJPS01000003.1"/>
</dbReference>
<keyword evidence="1" id="KW-0732">Signal</keyword>
<dbReference type="Pfam" id="PF03781">
    <property type="entry name" value="FGE-sulfatase"/>
    <property type="match status" value="1"/>
</dbReference>
<evidence type="ECO:0000256" key="1">
    <source>
        <dbReference type="SAM" id="SignalP"/>
    </source>
</evidence>
<evidence type="ECO:0000313" key="3">
    <source>
        <dbReference type="EMBL" id="TWU27898.1"/>
    </source>
</evidence>
<dbReference type="GO" id="GO:0120147">
    <property type="term" value="F:formylglycine-generating oxidase activity"/>
    <property type="evidence" value="ECO:0007669"/>
    <property type="project" value="TreeGrafter"/>
</dbReference>
<dbReference type="InterPro" id="IPR005532">
    <property type="entry name" value="SUMF_dom"/>
</dbReference>
<feature type="chain" id="PRO_5023086421" evidence="1">
    <location>
        <begin position="23"/>
        <end position="339"/>
    </location>
</feature>
<reference evidence="3 4" key="1">
    <citation type="submission" date="2019-02" db="EMBL/GenBank/DDBJ databases">
        <title>Deep-cultivation of Planctomycetes and their phenomic and genomic characterization uncovers novel biology.</title>
        <authorList>
            <person name="Wiegand S."/>
            <person name="Jogler M."/>
            <person name="Boedeker C."/>
            <person name="Pinto D."/>
            <person name="Vollmers J."/>
            <person name="Rivas-Marin E."/>
            <person name="Kohn T."/>
            <person name="Peeters S.H."/>
            <person name="Heuer A."/>
            <person name="Rast P."/>
            <person name="Oberbeckmann S."/>
            <person name="Bunk B."/>
            <person name="Jeske O."/>
            <person name="Meyerdierks A."/>
            <person name="Storesund J.E."/>
            <person name="Kallscheuer N."/>
            <person name="Luecker S."/>
            <person name="Lage O.M."/>
            <person name="Pohl T."/>
            <person name="Merkel B.J."/>
            <person name="Hornburger P."/>
            <person name="Mueller R.-W."/>
            <person name="Bruemmer F."/>
            <person name="Labrenz M."/>
            <person name="Spormann A.M."/>
            <person name="Op Den Camp H."/>
            <person name="Overmann J."/>
            <person name="Amann R."/>
            <person name="Jetten M.S.M."/>
            <person name="Mascher T."/>
            <person name="Medema M.H."/>
            <person name="Devos D.P."/>
            <person name="Kaster A.-K."/>
            <person name="Ovreas L."/>
            <person name="Rohde M."/>
            <person name="Galperin M.Y."/>
            <person name="Jogler C."/>
        </authorList>
    </citation>
    <scope>NUCLEOTIDE SEQUENCE [LARGE SCALE GENOMIC DNA]</scope>
    <source>
        <strain evidence="3 4">Pla144</strain>
    </source>
</reference>
<feature type="domain" description="Sulfatase-modifying factor enzyme-like" evidence="2">
    <location>
        <begin position="49"/>
        <end position="309"/>
    </location>
</feature>
<dbReference type="Gene3D" id="3.90.1580.10">
    <property type="entry name" value="paralog of FGE (formylglycine-generating enzyme)"/>
    <property type="match status" value="1"/>
</dbReference>
<dbReference type="InterPro" id="IPR042095">
    <property type="entry name" value="SUMF_sf"/>
</dbReference>
<dbReference type="Proteomes" id="UP000318437">
    <property type="component" value="Unassembled WGS sequence"/>
</dbReference>
<dbReference type="InterPro" id="IPR051043">
    <property type="entry name" value="Sulfatase_Mod_Factor_Kinase"/>
</dbReference>
<protein>
    <submittedName>
        <fullName evidence="3">Formylglycine-generating sulfatase enzyme</fullName>
    </submittedName>
</protein>
<gene>
    <name evidence="3" type="ORF">Pla144_26750</name>
</gene>
<dbReference type="InterPro" id="IPR016187">
    <property type="entry name" value="CTDL_fold"/>
</dbReference>
<proteinExistence type="predicted"/>
<sequence precursor="true">MRFTADFSVFVILFLTVSNLQATTFEWAIVGNPGNSSDPETGYGAVDFTYRLSKHEVTNVQYVEFLNAVAATDDNELYNIAMEQDTLGGITRSGSPGSYIYSVKPAAVGEGPGGADGSDYTYANKPVIYISYFDAMRFVNWLENGQPSGVQDLGTTEDGVYTISDGASEVRNSNARFFIPTTDEWYKAAYYDQRDIYYDYPMSTDTIPYSSLPSADTGTSANYNGYKYATGDSSYSMTDVGAYELSSSPYGTFDQGGNVWEWTETRFFANVHHVRGGSWASVYRVLKSTTGDHGGVPSIESSRGGFRVASIPEPSTFLIGALILAGFLPRGRLGPHSLE</sequence>
<dbReference type="SUPFAM" id="SSF56436">
    <property type="entry name" value="C-type lectin-like"/>
    <property type="match status" value="1"/>
</dbReference>